<sequence length="533" mass="59389">MNTQKSNMATSPYLNIFSGENAMRDYYNPDLQPPLPLVEIPRKLNPFYDDGVRIYAKLMTTLPAKNVKSLPALNMLSSPDISSQTKKIVEYSSGSTIMAISILARVLHGIENTHAFLSNKADISKVELLRFFGLNVSLFSGPSQPEPEDSRGGIYYAEKLGEEDKSVYNPNQYKNDRNWQAHYKWTGPQLLKQMPYLNIFCAGMGTSGTMTGVGLYLKDHRPEVFRVGVNNPRGDKVPGTRSAVLMEPIKFPWREAVDTIEEGSSYDSFRLSLALSREGLICGPSSGLNLQGLFALLNRRKEENSLGSLAGEDGLIHAAFICCDLPFFYIGEYYQKLPSSFFPEITNKSLLEVDRYNYDKAWEVSSVDLLLRLYPALKSTSSIAEWIEILSKSTPVSPLTTQILDLRAVTDFEVWHLPGAISKPVNGLATETPSPFLNISVMEHIWPKLLSILSSYSTEPESSIEHKTVALICYDGDTSRVATSILRARGIEAVSLMGGMNGLMEQLGELSPFEKTKNVLLHTPLEVHFPTYI</sequence>
<dbReference type="InterPro" id="IPR001763">
    <property type="entry name" value="Rhodanese-like_dom"/>
</dbReference>
<dbReference type="HOGENOM" id="CLU_039949_1_0_1"/>
<dbReference type="PROSITE" id="PS50206">
    <property type="entry name" value="RHODANESE_3"/>
    <property type="match status" value="1"/>
</dbReference>
<dbReference type="Pfam" id="PF00291">
    <property type="entry name" value="PALP"/>
    <property type="match status" value="1"/>
</dbReference>
<dbReference type="STRING" id="52586.A0A0B1P865"/>
<dbReference type="InterPro" id="IPR001926">
    <property type="entry name" value="TrpB-like_PALP"/>
</dbReference>
<dbReference type="SUPFAM" id="SSF53686">
    <property type="entry name" value="Tryptophan synthase beta subunit-like PLP-dependent enzymes"/>
    <property type="match status" value="1"/>
</dbReference>
<comment type="caution">
    <text evidence="2">The sequence shown here is derived from an EMBL/GenBank/DDBJ whole genome shotgun (WGS) entry which is preliminary data.</text>
</comment>
<dbReference type="OMA" id="MPALNML"/>
<dbReference type="OrthoDB" id="10259545at2759"/>
<organism evidence="2 3">
    <name type="scientific">Uncinula necator</name>
    <name type="common">Grape powdery mildew</name>
    <dbReference type="NCBI Taxonomy" id="52586"/>
    <lineage>
        <taxon>Eukaryota</taxon>
        <taxon>Fungi</taxon>
        <taxon>Dikarya</taxon>
        <taxon>Ascomycota</taxon>
        <taxon>Pezizomycotina</taxon>
        <taxon>Leotiomycetes</taxon>
        <taxon>Erysiphales</taxon>
        <taxon>Erysiphaceae</taxon>
        <taxon>Erysiphe</taxon>
    </lineage>
</organism>
<dbReference type="InterPro" id="IPR036052">
    <property type="entry name" value="TrpB-like_PALP_sf"/>
</dbReference>
<evidence type="ECO:0000259" key="1">
    <source>
        <dbReference type="PROSITE" id="PS50206"/>
    </source>
</evidence>
<dbReference type="InterPro" id="IPR050214">
    <property type="entry name" value="Cys_Synth/Cystath_Beta-Synth"/>
</dbReference>
<dbReference type="Gene3D" id="3.40.50.1100">
    <property type="match status" value="2"/>
</dbReference>
<dbReference type="AlphaFoldDB" id="A0A0B1P865"/>
<dbReference type="EMBL" id="JNVN01000633">
    <property type="protein sequence ID" value="KHJ34872.1"/>
    <property type="molecule type" value="Genomic_DNA"/>
</dbReference>
<dbReference type="Pfam" id="PF00581">
    <property type="entry name" value="Rhodanese"/>
    <property type="match status" value="1"/>
</dbReference>
<dbReference type="PANTHER" id="PTHR10314">
    <property type="entry name" value="CYSTATHIONINE BETA-SYNTHASE"/>
    <property type="match status" value="1"/>
</dbReference>
<gene>
    <name evidence="2" type="ORF">EV44_g1708</name>
</gene>
<dbReference type="Proteomes" id="UP000030854">
    <property type="component" value="Unassembled WGS sequence"/>
</dbReference>
<dbReference type="SUPFAM" id="SSF52821">
    <property type="entry name" value="Rhodanese/Cell cycle control phosphatase"/>
    <property type="match status" value="1"/>
</dbReference>
<name>A0A0B1P865_UNCNE</name>
<keyword evidence="3" id="KW-1185">Reference proteome</keyword>
<feature type="domain" description="Rhodanese" evidence="1">
    <location>
        <begin position="401"/>
        <end position="512"/>
    </location>
</feature>
<dbReference type="CDD" id="cd00158">
    <property type="entry name" value="RHOD"/>
    <property type="match status" value="1"/>
</dbReference>
<reference evidence="2 3" key="1">
    <citation type="journal article" date="2014" name="BMC Genomics">
        <title>Adaptive genomic structural variation in the grape powdery mildew pathogen, Erysiphe necator.</title>
        <authorList>
            <person name="Jones L."/>
            <person name="Riaz S."/>
            <person name="Morales-Cruz A."/>
            <person name="Amrine K.C."/>
            <person name="McGuire B."/>
            <person name="Gubler W.D."/>
            <person name="Walker M.A."/>
            <person name="Cantu D."/>
        </authorList>
    </citation>
    <scope>NUCLEOTIDE SEQUENCE [LARGE SCALE GENOMIC DNA]</scope>
    <source>
        <strain evidence="3">c</strain>
    </source>
</reference>
<dbReference type="Gene3D" id="3.40.250.10">
    <property type="entry name" value="Rhodanese-like domain"/>
    <property type="match status" value="1"/>
</dbReference>
<accession>A0A0B1P865</accession>
<evidence type="ECO:0000313" key="2">
    <source>
        <dbReference type="EMBL" id="KHJ34872.1"/>
    </source>
</evidence>
<proteinExistence type="predicted"/>
<evidence type="ECO:0000313" key="3">
    <source>
        <dbReference type="Proteomes" id="UP000030854"/>
    </source>
</evidence>
<dbReference type="InterPro" id="IPR036873">
    <property type="entry name" value="Rhodanese-like_dom_sf"/>
</dbReference>
<dbReference type="SMART" id="SM00450">
    <property type="entry name" value="RHOD"/>
    <property type="match status" value="1"/>
</dbReference>
<protein>
    <submittedName>
        <fullName evidence="2">Putative cysteine synthase</fullName>
    </submittedName>
</protein>